<comment type="caution">
    <text evidence="1">The sequence shown here is derived from an EMBL/GenBank/DDBJ whole genome shotgun (WGS) entry which is preliminary data.</text>
</comment>
<keyword evidence="2" id="KW-1185">Reference proteome</keyword>
<dbReference type="Proteomes" id="UP000799754">
    <property type="component" value="Unassembled WGS sequence"/>
</dbReference>
<sequence length="154" mass="16980">MCLMACRQSSTVCAGYSIAVLKGLAEPSSEELDAILSTCADPAYRRHGHVESEIQSQPDCQELVVHKHLLTKTVHDQRRHRPTCAKVRIARRFGVVAGDGPRCRTVLTRDGSNPQLGTFWKVSVRGLMESTLFKECISASVTVRVFLPAVPHLP</sequence>
<name>A0ACB6S1M0_9PLEO</name>
<gene>
    <name evidence="1" type="ORF">BU25DRAFT_38668</name>
</gene>
<protein>
    <submittedName>
        <fullName evidence="1">Uncharacterized protein</fullName>
    </submittedName>
</protein>
<dbReference type="EMBL" id="MU006714">
    <property type="protein sequence ID" value="KAF2628036.1"/>
    <property type="molecule type" value="Genomic_DNA"/>
</dbReference>
<accession>A0ACB6S1M0</accession>
<proteinExistence type="predicted"/>
<reference evidence="1" key="1">
    <citation type="journal article" date="2020" name="Stud. Mycol.">
        <title>101 Dothideomycetes genomes: a test case for predicting lifestyles and emergence of pathogens.</title>
        <authorList>
            <person name="Haridas S."/>
            <person name="Albert R."/>
            <person name="Binder M."/>
            <person name="Bloem J."/>
            <person name="Labutti K."/>
            <person name="Salamov A."/>
            <person name="Andreopoulos B."/>
            <person name="Baker S."/>
            <person name="Barry K."/>
            <person name="Bills G."/>
            <person name="Bluhm B."/>
            <person name="Cannon C."/>
            <person name="Castanera R."/>
            <person name="Culley D."/>
            <person name="Daum C."/>
            <person name="Ezra D."/>
            <person name="Gonzalez J."/>
            <person name="Henrissat B."/>
            <person name="Kuo A."/>
            <person name="Liang C."/>
            <person name="Lipzen A."/>
            <person name="Lutzoni F."/>
            <person name="Magnuson J."/>
            <person name="Mondo S."/>
            <person name="Nolan M."/>
            <person name="Ohm R."/>
            <person name="Pangilinan J."/>
            <person name="Park H.-J."/>
            <person name="Ramirez L."/>
            <person name="Alfaro M."/>
            <person name="Sun H."/>
            <person name="Tritt A."/>
            <person name="Yoshinaga Y."/>
            <person name="Zwiers L.-H."/>
            <person name="Turgeon B."/>
            <person name="Goodwin S."/>
            <person name="Spatafora J."/>
            <person name="Crous P."/>
            <person name="Grigoriev I."/>
        </authorList>
    </citation>
    <scope>NUCLEOTIDE SEQUENCE</scope>
    <source>
        <strain evidence="1">CBS 525.71</strain>
    </source>
</reference>
<evidence type="ECO:0000313" key="1">
    <source>
        <dbReference type="EMBL" id="KAF2628036.1"/>
    </source>
</evidence>
<evidence type="ECO:0000313" key="2">
    <source>
        <dbReference type="Proteomes" id="UP000799754"/>
    </source>
</evidence>
<organism evidence="1 2">
    <name type="scientific">Macroventuria anomochaeta</name>
    <dbReference type="NCBI Taxonomy" id="301207"/>
    <lineage>
        <taxon>Eukaryota</taxon>
        <taxon>Fungi</taxon>
        <taxon>Dikarya</taxon>
        <taxon>Ascomycota</taxon>
        <taxon>Pezizomycotina</taxon>
        <taxon>Dothideomycetes</taxon>
        <taxon>Pleosporomycetidae</taxon>
        <taxon>Pleosporales</taxon>
        <taxon>Pleosporineae</taxon>
        <taxon>Didymellaceae</taxon>
        <taxon>Macroventuria</taxon>
    </lineage>
</organism>